<feature type="region of interest" description="Disordered" evidence="1">
    <location>
        <begin position="581"/>
        <end position="600"/>
    </location>
</feature>
<feature type="region of interest" description="Disordered" evidence="1">
    <location>
        <begin position="1"/>
        <end position="37"/>
    </location>
</feature>
<evidence type="ECO:0000313" key="3">
    <source>
        <dbReference type="Proteomes" id="UP001152320"/>
    </source>
</evidence>
<feature type="compositionally biased region" description="Basic and acidic residues" evidence="1">
    <location>
        <begin position="1"/>
        <end position="11"/>
    </location>
</feature>
<gene>
    <name evidence="2" type="ORF">HOLleu_28088</name>
</gene>
<feature type="compositionally biased region" description="Low complexity" evidence="1">
    <location>
        <begin position="1221"/>
        <end position="1231"/>
    </location>
</feature>
<keyword evidence="3" id="KW-1185">Reference proteome</keyword>
<comment type="caution">
    <text evidence="2">The sequence shown here is derived from an EMBL/GenBank/DDBJ whole genome shotgun (WGS) entry which is preliminary data.</text>
</comment>
<dbReference type="Proteomes" id="UP001152320">
    <property type="component" value="Chromosome 14"/>
</dbReference>
<protein>
    <submittedName>
        <fullName evidence="2">Uncharacterized protein</fullName>
    </submittedName>
</protein>
<accession>A0A9Q1BLV9</accession>
<feature type="region of interest" description="Disordered" evidence="1">
    <location>
        <begin position="523"/>
        <end position="576"/>
    </location>
</feature>
<name>A0A9Q1BLV9_HOLLE</name>
<dbReference type="EMBL" id="JAIZAY010000014">
    <property type="protein sequence ID" value="KAJ8028850.1"/>
    <property type="molecule type" value="Genomic_DNA"/>
</dbReference>
<dbReference type="OrthoDB" id="10072654at2759"/>
<reference evidence="2" key="1">
    <citation type="submission" date="2021-10" db="EMBL/GenBank/DDBJ databases">
        <title>Tropical sea cucumber genome reveals ecological adaptation and Cuvierian tubules defense mechanism.</title>
        <authorList>
            <person name="Chen T."/>
        </authorList>
    </citation>
    <scope>NUCLEOTIDE SEQUENCE</scope>
    <source>
        <strain evidence="2">Nanhai2018</strain>
        <tissue evidence="2">Muscle</tissue>
    </source>
</reference>
<feature type="compositionally biased region" description="Basic and acidic residues" evidence="1">
    <location>
        <begin position="965"/>
        <end position="984"/>
    </location>
</feature>
<feature type="region of interest" description="Disordered" evidence="1">
    <location>
        <begin position="766"/>
        <end position="794"/>
    </location>
</feature>
<feature type="compositionally biased region" description="Polar residues" evidence="1">
    <location>
        <begin position="532"/>
        <end position="547"/>
    </location>
</feature>
<feature type="compositionally biased region" description="Polar residues" evidence="1">
    <location>
        <begin position="777"/>
        <end position="788"/>
    </location>
</feature>
<feature type="compositionally biased region" description="Basic and acidic residues" evidence="1">
    <location>
        <begin position="445"/>
        <end position="459"/>
    </location>
</feature>
<feature type="compositionally biased region" description="Polar residues" evidence="1">
    <location>
        <begin position="407"/>
        <end position="426"/>
    </location>
</feature>
<proteinExistence type="predicted"/>
<feature type="region of interest" description="Disordered" evidence="1">
    <location>
        <begin position="937"/>
        <end position="1021"/>
    </location>
</feature>
<sequence length="1388" mass="151915">MDRRHYLESQRSHLSAHQGLPGTSFPSPQIRGRPPISPILRSPIPHQSPPPLHSERFPAAVFSGRIQPHLAPIGQASHHLLERQRELKEASLIQAKLAQQRAATHMISNHVNHPAGEERVQYVPAVQPNMTPEDSLAQLRRLHQQVLSMPSHDPQYFDMSSASLPGASRSREVSRDLQETAKLLRLATQERMIMEQHMLNSKQQIAEQGGFAHLMEESLPCKSAGSMSPFVVPHQTSSPPVSRPTATRPPVLPCPNTISHEVNLRLQQKLAAENSRRIQELEKQQLQGDYSKRTALYPHKQKQIPSPNAVVIPHNIPQRSGHNYRSLVRPAFFKGIDNKLPHVRPELRPELPHHNVFKQTIPQIKDVRSLKIESEGGSLSRIDQRDVLLKMMEHRIKQELDKEDDSYSSSRMSGNRPTDEMQNSSMIKVPLSHSPSSTTPSTPDRPIKEEPPERSKRETFVPTDLSISSCQTSQALSVSENKPLRKRPIMADTPPSPTTKRSRGAGDIFKARLADFNAIVTSSRPAAKDDPVSSSHVSTISETFSKQTSEDDSLDQPLDLSVPASQNFKKHEPELKQVSPVHREAKPLKSPSDQSEPCNRIPMKTTTISEIISEAVIASLDRPSTVPKNIGVPTCKTEEVTPIEEDSVAKLQSSTSTRAEYVSGVSDSDAESSSACEEDCQRQLIDVLSSQFAGSFRNFLVSLLRECKNDSIVKALAISKAGQRVPILMKEELERCNAKISQTIRTLLENDDEKESLRMVKRNETNCEGGIDKDTSPPCQVSTTTDIWQHSPPVSPPGCLSKTHGTVAKSQGDDSVKDLGNAKQFEEGNVPDEIMGDSGVKDVKDETKMPLIMKIESLASSCDEEEISCADVALEVGDRDSISDVPLFIDDGFINMSPPEGQTEIESGKPNEVQRKVEEDAIDLLKFGNDEIDLDENEVCEDKDQSQKEDLQFERTEGSPMLELLETKPQSDEENSFHGKESSRPVHQTLDVDNSAERNLTGETSSDRGNEMTPETSVTSFSRCAINEGSSAMSAGKGTVSASRVITNAAVGHNSTNVSGVSSGDCKMTAGAVQSKYQQILPKQSTSHTTVVAPEQQTPLSIVSPPITIALPKVYQIDPVPSTQFLQIIPSPVTSNIVGPLATPVNGTPVPSVTISSLVAPGKETLMPTIQPTPSQTSVIVSTVTSASSTNMKQVVTSLASPTTTPSAGFSHNASAATSTSSYGSTYTSNGKVPIPPLSRVTPPGMKVNHGSSPLMWKGNVLIPHNSPQETTNPKKPFVPAYTVVYHTAHLPCVVRSSVPFVPPKILWKSLFMSVTFTDFNKTLSICSILQRYMTVLEQAALQKDLTSNGISSCKLVPLDEFDSKYQDVEEQLAKISTGSPNSDNSHI</sequence>
<feature type="region of interest" description="Disordered" evidence="1">
    <location>
        <begin position="399"/>
        <end position="504"/>
    </location>
</feature>
<feature type="compositionally biased region" description="Basic and acidic residues" evidence="1">
    <location>
        <begin position="940"/>
        <end position="957"/>
    </location>
</feature>
<feature type="compositionally biased region" description="Basic and acidic residues" evidence="1">
    <location>
        <begin position="766"/>
        <end position="775"/>
    </location>
</feature>
<feature type="region of interest" description="Disordered" evidence="1">
    <location>
        <begin position="1221"/>
        <end position="1244"/>
    </location>
</feature>
<evidence type="ECO:0000313" key="2">
    <source>
        <dbReference type="EMBL" id="KAJ8028850.1"/>
    </source>
</evidence>
<organism evidence="2 3">
    <name type="scientific">Holothuria leucospilota</name>
    <name type="common">Black long sea cucumber</name>
    <name type="synonym">Mertensiothuria leucospilota</name>
    <dbReference type="NCBI Taxonomy" id="206669"/>
    <lineage>
        <taxon>Eukaryota</taxon>
        <taxon>Metazoa</taxon>
        <taxon>Echinodermata</taxon>
        <taxon>Eleutherozoa</taxon>
        <taxon>Echinozoa</taxon>
        <taxon>Holothuroidea</taxon>
        <taxon>Aspidochirotacea</taxon>
        <taxon>Aspidochirotida</taxon>
        <taxon>Holothuriidae</taxon>
        <taxon>Holothuria</taxon>
    </lineage>
</organism>
<evidence type="ECO:0000256" key="1">
    <source>
        <dbReference type="SAM" id="MobiDB-lite"/>
    </source>
</evidence>
<feature type="compositionally biased region" description="Polar residues" evidence="1">
    <location>
        <begin position="465"/>
        <end position="480"/>
    </location>
</feature>